<keyword evidence="2" id="KW-1185">Reference proteome</keyword>
<reference evidence="1" key="1">
    <citation type="submission" date="2020-08" db="EMBL/GenBank/DDBJ databases">
        <title>Multicomponent nature underlies the extraordinary mechanical properties of spider dragline silk.</title>
        <authorList>
            <person name="Kono N."/>
            <person name="Nakamura H."/>
            <person name="Mori M."/>
            <person name="Yoshida Y."/>
            <person name="Ohtoshi R."/>
            <person name="Malay A.D."/>
            <person name="Moran D.A.P."/>
            <person name="Tomita M."/>
            <person name="Numata K."/>
            <person name="Arakawa K."/>
        </authorList>
    </citation>
    <scope>NUCLEOTIDE SEQUENCE</scope>
</reference>
<name>A0A8X6KHS7_NEPPI</name>
<organism evidence="1 2">
    <name type="scientific">Nephila pilipes</name>
    <name type="common">Giant wood spider</name>
    <name type="synonym">Nephila maculata</name>
    <dbReference type="NCBI Taxonomy" id="299642"/>
    <lineage>
        <taxon>Eukaryota</taxon>
        <taxon>Metazoa</taxon>
        <taxon>Ecdysozoa</taxon>
        <taxon>Arthropoda</taxon>
        <taxon>Chelicerata</taxon>
        <taxon>Arachnida</taxon>
        <taxon>Araneae</taxon>
        <taxon>Araneomorphae</taxon>
        <taxon>Entelegynae</taxon>
        <taxon>Araneoidea</taxon>
        <taxon>Nephilidae</taxon>
        <taxon>Nephila</taxon>
    </lineage>
</organism>
<gene>
    <name evidence="1" type="ORF">NPIL_448401</name>
</gene>
<sequence>MHSCKQTQNKYTNATLPRANAPYAGFTVAPAANNKTIAKKWPVLATGKVAIKIPYRRSLLLPSWPCLLPSCRNRHIAAASSPSATATYRRQHAETQSHFGSSRSCRATAFAADETALPLG</sequence>
<evidence type="ECO:0000313" key="2">
    <source>
        <dbReference type="Proteomes" id="UP000887013"/>
    </source>
</evidence>
<dbReference type="Proteomes" id="UP000887013">
    <property type="component" value="Unassembled WGS sequence"/>
</dbReference>
<protein>
    <submittedName>
        <fullName evidence="1">Uncharacterized protein</fullName>
    </submittedName>
</protein>
<dbReference type="AlphaFoldDB" id="A0A8X6KHS7"/>
<evidence type="ECO:0000313" key="1">
    <source>
        <dbReference type="EMBL" id="GFS49911.1"/>
    </source>
</evidence>
<dbReference type="EMBL" id="BMAW01045415">
    <property type="protein sequence ID" value="GFS49911.1"/>
    <property type="molecule type" value="Genomic_DNA"/>
</dbReference>
<proteinExistence type="predicted"/>
<comment type="caution">
    <text evidence="1">The sequence shown here is derived from an EMBL/GenBank/DDBJ whole genome shotgun (WGS) entry which is preliminary data.</text>
</comment>
<accession>A0A8X6KHS7</accession>